<evidence type="ECO:0000256" key="1">
    <source>
        <dbReference type="SAM" id="MobiDB-lite"/>
    </source>
</evidence>
<keyword evidence="3" id="KW-1185">Reference proteome</keyword>
<feature type="region of interest" description="Disordered" evidence="1">
    <location>
        <begin position="89"/>
        <end position="108"/>
    </location>
</feature>
<dbReference type="EMBL" id="CAJHUC010000969">
    <property type="protein sequence ID" value="CAD7699195.1"/>
    <property type="molecule type" value="Genomic_DNA"/>
</dbReference>
<sequence length="278" mass="29088">MLNHCGNTMASQTLPRDTSEEIETDAFRADGMTSSEGVDCSSPSLPVPRAAEGGRRRKSNRRCQQWSADPRPNISDDLFEDVVGQLAAYEEPTRTPSTSGVPSSVKDDAAPMGAWEPAVVEGTHGSIATFAHSLGLEYTCHPGDTQGCDCAPNSGSALGSSDDGAHSGEDGCEAQAVLDARGTLAPSGETWQGGPMENSQMQSIEDMLLCLRRRIGELHGMIASVTHVSGQQVDLDAVGAGARMVTGADETMGDKAVGTRRAGTPTDSRDQGHNGDNL</sequence>
<gene>
    <name evidence="2" type="ORF">OSTQU699_LOCUS4554</name>
</gene>
<accession>A0A8S1J048</accession>
<proteinExistence type="predicted"/>
<feature type="compositionally biased region" description="Polar residues" evidence="1">
    <location>
        <begin position="32"/>
        <end position="44"/>
    </location>
</feature>
<evidence type="ECO:0000313" key="3">
    <source>
        <dbReference type="Proteomes" id="UP000708148"/>
    </source>
</evidence>
<dbReference type="Proteomes" id="UP000708148">
    <property type="component" value="Unassembled WGS sequence"/>
</dbReference>
<feature type="compositionally biased region" description="Basic and acidic residues" evidence="1">
    <location>
        <begin position="267"/>
        <end position="278"/>
    </location>
</feature>
<protein>
    <submittedName>
        <fullName evidence="2">Uncharacterized protein</fullName>
    </submittedName>
</protein>
<feature type="region of interest" description="Disordered" evidence="1">
    <location>
        <begin position="1"/>
        <end position="76"/>
    </location>
</feature>
<organism evidence="2 3">
    <name type="scientific">Ostreobium quekettii</name>
    <dbReference type="NCBI Taxonomy" id="121088"/>
    <lineage>
        <taxon>Eukaryota</taxon>
        <taxon>Viridiplantae</taxon>
        <taxon>Chlorophyta</taxon>
        <taxon>core chlorophytes</taxon>
        <taxon>Ulvophyceae</taxon>
        <taxon>TCBD clade</taxon>
        <taxon>Bryopsidales</taxon>
        <taxon>Ostreobineae</taxon>
        <taxon>Ostreobiaceae</taxon>
        <taxon>Ostreobium</taxon>
    </lineage>
</organism>
<evidence type="ECO:0000313" key="2">
    <source>
        <dbReference type="EMBL" id="CAD7699195.1"/>
    </source>
</evidence>
<feature type="compositionally biased region" description="Polar residues" evidence="1">
    <location>
        <begin position="1"/>
        <end position="16"/>
    </location>
</feature>
<reference evidence="2" key="1">
    <citation type="submission" date="2020-12" db="EMBL/GenBank/DDBJ databases">
        <authorList>
            <person name="Iha C."/>
        </authorList>
    </citation>
    <scope>NUCLEOTIDE SEQUENCE</scope>
</reference>
<dbReference type="AlphaFoldDB" id="A0A8S1J048"/>
<name>A0A8S1J048_9CHLO</name>
<comment type="caution">
    <text evidence="2">The sequence shown here is derived from an EMBL/GenBank/DDBJ whole genome shotgun (WGS) entry which is preliminary data.</text>
</comment>
<feature type="region of interest" description="Disordered" evidence="1">
    <location>
        <begin position="249"/>
        <end position="278"/>
    </location>
</feature>